<evidence type="ECO:0000256" key="4">
    <source>
        <dbReference type="ARBA" id="ARBA00022801"/>
    </source>
</evidence>
<keyword evidence="2 5" id="KW-0645">Protease</keyword>
<dbReference type="GO" id="GO:0006508">
    <property type="term" value="P:proteolysis"/>
    <property type="evidence" value="ECO:0007669"/>
    <property type="project" value="UniProtKB-KW"/>
</dbReference>
<evidence type="ECO:0000256" key="2">
    <source>
        <dbReference type="ARBA" id="ARBA00022670"/>
    </source>
</evidence>
<dbReference type="PANTHER" id="PTHR30302">
    <property type="entry name" value="HYDROGENASE 1 MATURATION PROTEASE"/>
    <property type="match status" value="1"/>
</dbReference>
<sequence length="198" mass="22375">MADILVLGVGNILFADEGLGVHMVHYLRDKYRFQPTVDVVDGGTMAYQLIDRIASYQRVLIVDAALMAQIPGKVYRFRYEDAVEWGWHVTAGAHETEVIGVLVSLKLMGELPDVQFIAMEPYDIVSTHIGLSSVVRDRVEAMEQVITEQLRQWGVHLEIQNDVDFDRPDRDLLDDDLRQGKEKRDVFGSASKSSQSAR</sequence>
<dbReference type="InterPro" id="IPR023430">
    <property type="entry name" value="Pept_HybD-like_dom_sf"/>
</dbReference>
<evidence type="ECO:0000256" key="3">
    <source>
        <dbReference type="ARBA" id="ARBA00022750"/>
    </source>
</evidence>
<evidence type="ECO:0000313" key="6">
    <source>
        <dbReference type="Proteomes" id="UP000325292"/>
    </source>
</evidence>
<dbReference type="CDD" id="cd06062">
    <property type="entry name" value="H2MP_MemB-H2up"/>
    <property type="match status" value="1"/>
</dbReference>
<proteinExistence type="inferred from homology"/>
<dbReference type="Proteomes" id="UP000325292">
    <property type="component" value="Chromosome"/>
</dbReference>
<keyword evidence="6" id="KW-1185">Reference proteome</keyword>
<evidence type="ECO:0000313" key="5">
    <source>
        <dbReference type="EMBL" id="AUW94885.1"/>
    </source>
</evidence>
<dbReference type="PANTHER" id="PTHR30302:SF1">
    <property type="entry name" value="HYDROGENASE 2 MATURATION PROTEASE"/>
    <property type="match status" value="1"/>
</dbReference>
<dbReference type="Gene3D" id="3.40.50.1450">
    <property type="entry name" value="HybD-like"/>
    <property type="match status" value="1"/>
</dbReference>
<dbReference type="InterPro" id="IPR000671">
    <property type="entry name" value="Peptidase_A31"/>
</dbReference>
<gene>
    <name evidence="5" type="ORF">BXT84_13750</name>
</gene>
<keyword evidence="3" id="KW-0064">Aspartyl protease</keyword>
<reference evidence="5 6" key="1">
    <citation type="journal article" date="2019" name="Sci. Rep.">
        <title>Sulfobacillus thermotolerans: new insights into resistance and metabolic capacities of acidophilic chemolithotrophs.</title>
        <authorList>
            <person name="Panyushkina A.E."/>
            <person name="Babenko V.V."/>
            <person name="Nikitina A.S."/>
            <person name="Selezneva O.V."/>
            <person name="Tsaplina I.A."/>
            <person name="Letarova M.A."/>
            <person name="Kostryukova E.S."/>
            <person name="Letarov A.V."/>
        </authorList>
    </citation>
    <scope>NUCLEOTIDE SEQUENCE [LARGE SCALE GENOMIC DNA]</scope>
    <source>
        <strain evidence="5 6">Kr1</strain>
    </source>
</reference>
<protein>
    <submittedName>
        <fullName evidence="5">Hydrogenase maturation protease</fullName>
    </submittedName>
</protein>
<name>A0ABM6RTV7_9FIRM</name>
<evidence type="ECO:0000256" key="1">
    <source>
        <dbReference type="ARBA" id="ARBA00006814"/>
    </source>
</evidence>
<dbReference type="PRINTS" id="PR00446">
    <property type="entry name" value="HYDRGNUPTAKE"/>
</dbReference>
<dbReference type="EMBL" id="CP019454">
    <property type="protein sequence ID" value="AUW94885.1"/>
    <property type="molecule type" value="Genomic_DNA"/>
</dbReference>
<dbReference type="GO" id="GO:0008233">
    <property type="term" value="F:peptidase activity"/>
    <property type="evidence" value="ECO:0007669"/>
    <property type="project" value="UniProtKB-KW"/>
</dbReference>
<keyword evidence="4" id="KW-0378">Hydrolase</keyword>
<comment type="similarity">
    <text evidence="1">Belongs to the peptidase A31 family.</text>
</comment>
<dbReference type="SUPFAM" id="SSF53163">
    <property type="entry name" value="HybD-like"/>
    <property type="match status" value="1"/>
</dbReference>
<dbReference type="Pfam" id="PF01750">
    <property type="entry name" value="HycI"/>
    <property type="match status" value="1"/>
</dbReference>
<organism evidence="5 6">
    <name type="scientific">Sulfobacillus thermotolerans</name>
    <dbReference type="NCBI Taxonomy" id="338644"/>
    <lineage>
        <taxon>Bacteria</taxon>
        <taxon>Bacillati</taxon>
        <taxon>Bacillota</taxon>
        <taxon>Clostridia</taxon>
        <taxon>Eubacteriales</taxon>
        <taxon>Clostridiales Family XVII. Incertae Sedis</taxon>
        <taxon>Sulfobacillus</taxon>
    </lineage>
</organism>
<accession>A0ABM6RTV7</accession>
<dbReference type="NCBIfam" id="TIGR00072">
    <property type="entry name" value="hydrog_prot"/>
    <property type="match status" value="1"/>
</dbReference>